<protein>
    <recommendedName>
        <fullName evidence="4">Peptidase C14 caspase domain-containing protein</fullName>
    </recommendedName>
</protein>
<dbReference type="EMBL" id="JAWRVG010000066">
    <property type="protein sequence ID" value="KAK4061997.1"/>
    <property type="molecule type" value="Genomic_DNA"/>
</dbReference>
<feature type="repeat" description="ANK" evidence="3">
    <location>
        <begin position="751"/>
        <end position="784"/>
    </location>
</feature>
<dbReference type="Gene3D" id="3.40.50.1460">
    <property type="match status" value="1"/>
</dbReference>
<keyword evidence="1" id="KW-0677">Repeat</keyword>
<dbReference type="GO" id="GO:0004197">
    <property type="term" value="F:cysteine-type endopeptidase activity"/>
    <property type="evidence" value="ECO:0007669"/>
    <property type="project" value="InterPro"/>
</dbReference>
<dbReference type="Pfam" id="PF00023">
    <property type="entry name" value="Ank"/>
    <property type="match status" value="1"/>
</dbReference>
<comment type="caution">
    <text evidence="5">The sequence shown here is derived from an EMBL/GenBank/DDBJ whole genome shotgun (WGS) entry which is preliminary data.</text>
</comment>
<dbReference type="Pfam" id="PF13637">
    <property type="entry name" value="Ank_4"/>
    <property type="match status" value="1"/>
</dbReference>
<evidence type="ECO:0000256" key="1">
    <source>
        <dbReference type="ARBA" id="ARBA00022737"/>
    </source>
</evidence>
<gene>
    <name evidence="5" type="ORF">Triagg1_10160</name>
</gene>
<evidence type="ECO:0000313" key="5">
    <source>
        <dbReference type="EMBL" id="KAK4061997.1"/>
    </source>
</evidence>
<dbReference type="PROSITE" id="PS50088">
    <property type="entry name" value="ANK_REPEAT"/>
    <property type="match status" value="5"/>
</dbReference>
<dbReference type="Gene3D" id="1.25.40.20">
    <property type="entry name" value="Ankyrin repeat-containing domain"/>
    <property type="match status" value="2"/>
</dbReference>
<dbReference type="RefSeq" id="XP_062750900.1">
    <property type="nucleotide sequence ID" value="XM_062894201.1"/>
</dbReference>
<dbReference type="GO" id="GO:0006508">
    <property type="term" value="P:proteolysis"/>
    <property type="evidence" value="ECO:0007669"/>
    <property type="project" value="InterPro"/>
</dbReference>
<dbReference type="SUPFAM" id="SSF48403">
    <property type="entry name" value="Ankyrin repeat"/>
    <property type="match status" value="1"/>
</dbReference>
<feature type="repeat" description="ANK" evidence="3">
    <location>
        <begin position="852"/>
        <end position="885"/>
    </location>
</feature>
<keyword evidence="6" id="KW-1185">Reference proteome</keyword>
<evidence type="ECO:0000256" key="2">
    <source>
        <dbReference type="ARBA" id="ARBA00023043"/>
    </source>
</evidence>
<dbReference type="PANTHER" id="PTHR24189:SF71">
    <property type="entry name" value="ANKYRIN REPEAT DOMAIN 39"/>
    <property type="match status" value="1"/>
</dbReference>
<organism evidence="5 6">
    <name type="scientific">Trichoderma aggressivum f. europaeum</name>
    <dbReference type="NCBI Taxonomy" id="173218"/>
    <lineage>
        <taxon>Eukaryota</taxon>
        <taxon>Fungi</taxon>
        <taxon>Dikarya</taxon>
        <taxon>Ascomycota</taxon>
        <taxon>Pezizomycotina</taxon>
        <taxon>Sordariomycetes</taxon>
        <taxon>Hypocreomycetidae</taxon>
        <taxon>Hypocreales</taxon>
        <taxon>Hypocreaceae</taxon>
        <taxon>Trichoderma</taxon>
    </lineage>
</organism>
<dbReference type="Pfam" id="PF12796">
    <property type="entry name" value="Ank_2"/>
    <property type="match status" value="2"/>
</dbReference>
<proteinExistence type="predicted"/>
<dbReference type="InterPro" id="IPR002110">
    <property type="entry name" value="Ankyrin_rpt"/>
</dbReference>
<feature type="domain" description="Peptidase C14 caspase" evidence="4">
    <location>
        <begin position="13"/>
        <end position="275"/>
    </location>
</feature>
<accession>A0AAE1IXJ9</accession>
<evidence type="ECO:0000256" key="3">
    <source>
        <dbReference type="PROSITE-ProRule" id="PRU00023"/>
    </source>
</evidence>
<dbReference type="InterPro" id="IPR011600">
    <property type="entry name" value="Pept_C14_caspase"/>
</dbReference>
<feature type="repeat" description="ANK" evidence="3">
    <location>
        <begin position="819"/>
        <end position="851"/>
    </location>
</feature>
<evidence type="ECO:0000259" key="4">
    <source>
        <dbReference type="Pfam" id="PF00656"/>
    </source>
</evidence>
<sequence>MSEFKSKSSGKWALLIASPFVWLKGPMNDVATMKLLLDQCGFEAILCCGEEAVRKNILESWEKLIAKVKEDDVVVVFYSGYGGRVEPRLTEDATARVVAETDRPEQYQFIVPMDYKSSGEFKGILDVEISVLVRRTTDITKNVTVIFDCCYSENILSDPWHNESATPKGLPLVLRRDLSINMQQLRYNDFDFEKYINLAVNENPVWIVAAADSETAWEYIDEQGKTVGALTKALVPILNQALKAGVSWKDILPKIREQVNCEFPQQHPQVEGACTRMIFSKTTKDPSTLDVLEEYRETFINAGSLAGVRAVNTYVLTRRGYGETMEERNLAQATVESITGLRSHFPPLPPPWRFELPEDGPVAILKTEGPLRWPVALDGELEPFNKGLVESRFLKPQDRNTETFVIAHIRKCENAICVFNASGIKYGSFTLGVEGRIQDEVEHAIKLAEQSARVHHLLTLKPSLKERLSHKLDIRLSSVSDTGLNPIRLDGLGKIAVGDRAKLFLQNFGAETIFVTLFNITVMGEIFHLSPSSQKGIQLAARGVYAYKQWQSSEATLDLEGPWLGGFPEDFVAPIPVSLVCIVTNSPVDLRDFTSERQRHARESTSQLERLVHQLAHGLSRDYEAEAKQKVPCVKWDILISSLQLRPHDRNWDLLEAAMQGQTTRVKQLLSGADIDINFKDKNNRTPLLWAAENGNPTLVEVLLATDGIEPNIQDISGQTPLLLAVKNMDERTAELLLAKDGIDPDIKDKYGQTPLSWAAKHCHTQIVKLLLEKDGVEPNIEDENGQTLLLSAVKNSHEEVVKLLLAKDGVDQHVKDRHGRTPLSWAAGNGDREISIQLLEHGVEPDVKDNYGRTPLSWAAGNGYERIVILLLDLEGVDLNSRDTFGRTPLWWAVGNGQTATAKLLLDRGVVDLSSKDSFDHSIISWDTDTGNEAAVELLILNVEADAANIKPLTSRKGSGQKVDRSERNFMRMGEGFIDFEKHLASLVRYTHMELKINWEVPQAMQLYRNGVHFSTILTISGNETDAQAAVCKGYALEHFPKTGKVLLDYVQAAWDSEESLHGDEEVSESLNKVSVRFKHLQDSEYQTAIVTASGTLGDLTELARAFTWLCCAIRPAQSGNICLSTFQFCLYTRRDSPDSVIIEVQLLPLREANNRKSCWRDLFTNAIIALDAPISDRSRFREIGGNRRDFSIPKGLDIPFDIMVNLAAVNYPFEYEDGIVLKGSATLLAATAAWETHAGTAFQWHLVSDGGNGISLSEYTDKYHIYQGEGNSASFKLELLKNATRTFLGWCGSYLIQLANVDPAAIEVTQLSGAGAFLILKSLGINAGVSKSPASLAASVTFEVQNDSNGLKSILVVNAD</sequence>
<name>A0AAE1IXJ9_9HYPO</name>
<dbReference type="Proteomes" id="UP001273209">
    <property type="component" value="Unassembled WGS sequence"/>
</dbReference>
<dbReference type="InterPro" id="IPR050745">
    <property type="entry name" value="Multifunctional_regulatory"/>
</dbReference>
<dbReference type="PANTHER" id="PTHR24189">
    <property type="entry name" value="MYOTROPHIN"/>
    <property type="match status" value="1"/>
</dbReference>
<feature type="repeat" description="ANK" evidence="3">
    <location>
        <begin position="717"/>
        <end position="750"/>
    </location>
</feature>
<dbReference type="SMART" id="SM00248">
    <property type="entry name" value="ANK"/>
    <property type="match status" value="8"/>
</dbReference>
<dbReference type="InterPro" id="IPR036770">
    <property type="entry name" value="Ankyrin_rpt-contain_sf"/>
</dbReference>
<feature type="repeat" description="ANK" evidence="3">
    <location>
        <begin position="785"/>
        <end position="818"/>
    </location>
</feature>
<evidence type="ECO:0000313" key="6">
    <source>
        <dbReference type="Proteomes" id="UP001273209"/>
    </source>
</evidence>
<dbReference type="GeneID" id="87914106"/>
<reference evidence="5" key="1">
    <citation type="submission" date="2023-11" db="EMBL/GenBank/DDBJ databases">
        <title>The genome sequences of three competitors of mushroom-forming fungi.</title>
        <authorList>
            <person name="Beijen E."/>
            <person name="Ohm R.A."/>
        </authorList>
    </citation>
    <scope>NUCLEOTIDE SEQUENCE</scope>
    <source>
        <strain evidence="5">CBS 100526</strain>
    </source>
</reference>
<dbReference type="PROSITE" id="PS50297">
    <property type="entry name" value="ANK_REP_REGION"/>
    <property type="match status" value="3"/>
</dbReference>
<keyword evidence="2 3" id="KW-0040">ANK repeat</keyword>
<dbReference type="Pfam" id="PF00656">
    <property type="entry name" value="Peptidase_C14"/>
    <property type="match status" value="1"/>
</dbReference>
<dbReference type="SUPFAM" id="SSF140860">
    <property type="entry name" value="Pseudo ankyrin repeat-like"/>
    <property type="match status" value="1"/>
</dbReference>